<accession>A0A927N105</accession>
<sequence length="90" mass="9172">MVGAGGRRKPDGIAGAVRPGHVGHGIGAFEAVIGRGTPIRGGSAGHPCILSQLPDNRFPGAVARRFAVCRPAGADRMVVGLDDDDENDDS</sequence>
<reference evidence="2" key="1">
    <citation type="submission" date="2020-10" db="EMBL/GenBank/DDBJ databases">
        <title>Sequencing the genomes of 1000 actinobacteria strains.</title>
        <authorList>
            <person name="Klenk H.-P."/>
        </authorList>
    </citation>
    <scope>NUCLEOTIDE SEQUENCE</scope>
    <source>
        <strain evidence="2">DSM 45354</strain>
    </source>
</reference>
<dbReference type="Proteomes" id="UP000638648">
    <property type="component" value="Unassembled WGS sequence"/>
</dbReference>
<comment type="caution">
    <text evidence="2">The sequence shown here is derived from an EMBL/GenBank/DDBJ whole genome shotgun (WGS) entry which is preliminary data.</text>
</comment>
<proteinExistence type="predicted"/>
<evidence type="ECO:0000256" key="1">
    <source>
        <dbReference type="SAM" id="MobiDB-lite"/>
    </source>
</evidence>
<protein>
    <submittedName>
        <fullName evidence="2">Uncharacterized protein</fullName>
    </submittedName>
</protein>
<keyword evidence="3" id="KW-1185">Reference proteome</keyword>
<organism evidence="2 3">
    <name type="scientific">Actinopolymorpha pittospori</name>
    <dbReference type="NCBI Taxonomy" id="648752"/>
    <lineage>
        <taxon>Bacteria</taxon>
        <taxon>Bacillati</taxon>
        <taxon>Actinomycetota</taxon>
        <taxon>Actinomycetes</taxon>
        <taxon>Propionibacteriales</taxon>
        <taxon>Actinopolymorphaceae</taxon>
        <taxon>Actinopolymorpha</taxon>
    </lineage>
</organism>
<dbReference type="RefSeq" id="WP_192753691.1">
    <property type="nucleotide sequence ID" value="NZ_BAABJL010000095.1"/>
</dbReference>
<gene>
    <name evidence="2" type="ORF">HEB94_007149</name>
</gene>
<evidence type="ECO:0000313" key="2">
    <source>
        <dbReference type="EMBL" id="MBE1610301.1"/>
    </source>
</evidence>
<evidence type="ECO:0000313" key="3">
    <source>
        <dbReference type="Proteomes" id="UP000638648"/>
    </source>
</evidence>
<dbReference type="EMBL" id="JADBEM010000001">
    <property type="protein sequence ID" value="MBE1610301.1"/>
    <property type="molecule type" value="Genomic_DNA"/>
</dbReference>
<name>A0A927N105_9ACTN</name>
<dbReference type="AlphaFoldDB" id="A0A927N105"/>
<feature type="region of interest" description="Disordered" evidence="1">
    <location>
        <begin position="1"/>
        <end position="20"/>
    </location>
</feature>